<evidence type="ECO:0000313" key="5">
    <source>
        <dbReference type="Proteomes" id="UP001209701"/>
    </source>
</evidence>
<dbReference type="Gene3D" id="3.30.9.10">
    <property type="entry name" value="D-Amino Acid Oxidase, subunit A, domain 2"/>
    <property type="match status" value="1"/>
</dbReference>
<dbReference type="RefSeq" id="WP_263572382.1">
    <property type="nucleotide sequence ID" value="NZ_JAJIRN010000007.1"/>
</dbReference>
<proteinExistence type="predicted"/>
<dbReference type="SUPFAM" id="SSF54373">
    <property type="entry name" value="FAD-linked reductases, C-terminal domain"/>
    <property type="match status" value="1"/>
</dbReference>
<sequence length="376" mass="40452">MSGEKSAGPPQAFLLPLGGADAAQRRPRGPQHVGVAGAGLVGRLFAWALSQAGHKVEVFEAGPGPEPRFDGQGAAAFSAAGMLSPLAELDAAEPEVAARGFESLRLWPLIAARLSGQPTMQMDGSLLLAHRQDLGAAERVLARLRVSGFPAAQSLSEAELAALEPALLRGLRAWRLPGEGFINPLEAMTALQQDSQARWHWRRPVIAVEPGRLKLADGVDLRFDWIVDARGLGAKPQLPLRGVRGEVITLSLANHGLTRPVRLLHPRHRVYLVPRSRDQLVLGASEIESEDRSPVSLQSAVELMAAAHSVMPTLAEARIERLDVNLRPALNDNRPFAHCEPGLLQLNGLYRHGWLLAPALVQELLLASGLANLEKP</sequence>
<reference evidence="4 5" key="1">
    <citation type="submission" date="2021-11" db="EMBL/GenBank/DDBJ databases">
        <authorList>
            <person name="Liang Q."/>
            <person name="Mou H."/>
            <person name="Liu Z."/>
        </authorList>
    </citation>
    <scope>NUCLEOTIDE SEQUENCE [LARGE SCALE GENOMIC DNA]</scope>
    <source>
        <strain evidence="4 5">CHU3</strain>
    </source>
</reference>
<feature type="region of interest" description="Disordered" evidence="2">
    <location>
        <begin position="1"/>
        <end position="31"/>
    </location>
</feature>
<accession>A0ABT2YIC6</accession>
<dbReference type="PANTHER" id="PTHR13847:SF289">
    <property type="entry name" value="GLYCINE OXIDASE"/>
    <property type="match status" value="1"/>
</dbReference>
<dbReference type="Gene3D" id="3.50.50.60">
    <property type="entry name" value="FAD/NAD(P)-binding domain"/>
    <property type="match status" value="1"/>
</dbReference>
<evidence type="ECO:0000313" key="4">
    <source>
        <dbReference type="EMBL" id="MCV2369801.1"/>
    </source>
</evidence>
<evidence type="ECO:0000256" key="1">
    <source>
        <dbReference type="ARBA" id="ARBA00023002"/>
    </source>
</evidence>
<dbReference type="Proteomes" id="UP001209701">
    <property type="component" value="Unassembled WGS sequence"/>
</dbReference>
<dbReference type="Pfam" id="PF01266">
    <property type="entry name" value="DAO"/>
    <property type="match status" value="1"/>
</dbReference>
<comment type="caution">
    <text evidence="4">The sequence shown here is derived from an EMBL/GenBank/DDBJ whole genome shotgun (WGS) entry which is preliminary data.</text>
</comment>
<keyword evidence="5" id="KW-1185">Reference proteome</keyword>
<dbReference type="PANTHER" id="PTHR13847">
    <property type="entry name" value="SARCOSINE DEHYDROGENASE-RELATED"/>
    <property type="match status" value="1"/>
</dbReference>
<feature type="domain" description="FAD dependent oxidoreductase" evidence="3">
    <location>
        <begin position="33"/>
        <end position="360"/>
    </location>
</feature>
<dbReference type="SUPFAM" id="SSF51905">
    <property type="entry name" value="FAD/NAD(P)-binding domain"/>
    <property type="match status" value="1"/>
</dbReference>
<name>A0ABT2YIC6_9BURK</name>
<evidence type="ECO:0000259" key="3">
    <source>
        <dbReference type="Pfam" id="PF01266"/>
    </source>
</evidence>
<protein>
    <submittedName>
        <fullName evidence="4">FAD-dependent oxidoreductase</fullName>
    </submittedName>
</protein>
<dbReference type="InterPro" id="IPR006076">
    <property type="entry name" value="FAD-dep_OxRdtase"/>
</dbReference>
<keyword evidence="1" id="KW-0560">Oxidoreductase</keyword>
<dbReference type="EMBL" id="JAJIRN010000007">
    <property type="protein sequence ID" value="MCV2369801.1"/>
    <property type="molecule type" value="Genomic_DNA"/>
</dbReference>
<organism evidence="4 5">
    <name type="scientific">Roseateles oligotrophus</name>
    <dbReference type="NCBI Taxonomy" id="1769250"/>
    <lineage>
        <taxon>Bacteria</taxon>
        <taxon>Pseudomonadati</taxon>
        <taxon>Pseudomonadota</taxon>
        <taxon>Betaproteobacteria</taxon>
        <taxon>Burkholderiales</taxon>
        <taxon>Sphaerotilaceae</taxon>
        <taxon>Roseateles</taxon>
    </lineage>
</organism>
<gene>
    <name evidence="4" type="ORF">LNV07_17100</name>
</gene>
<dbReference type="InterPro" id="IPR036188">
    <property type="entry name" value="FAD/NAD-bd_sf"/>
</dbReference>
<evidence type="ECO:0000256" key="2">
    <source>
        <dbReference type="SAM" id="MobiDB-lite"/>
    </source>
</evidence>